<comment type="caution">
    <text evidence="1">The sequence shown here is derived from an EMBL/GenBank/DDBJ whole genome shotgun (WGS) entry which is preliminary data.</text>
</comment>
<name>A0A840MNS5_9PROT</name>
<evidence type="ECO:0000313" key="1">
    <source>
        <dbReference type="EMBL" id="MBB5018156.1"/>
    </source>
</evidence>
<keyword evidence="2" id="KW-1185">Reference proteome</keyword>
<dbReference type="EMBL" id="JACHHY010000007">
    <property type="protein sequence ID" value="MBB5018156.1"/>
    <property type="molecule type" value="Genomic_DNA"/>
</dbReference>
<dbReference type="Proteomes" id="UP000575898">
    <property type="component" value="Unassembled WGS sequence"/>
</dbReference>
<gene>
    <name evidence="1" type="ORF">HNQ59_001441</name>
</gene>
<proteinExistence type="predicted"/>
<dbReference type="AlphaFoldDB" id="A0A840MNS5"/>
<organism evidence="1 2">
    <name type="scientific">Chitinivorax tropicus</name>
    <dbReference type="NCBI Taxonomy" id="714531"/>
    <lineage>
        <taxon>Bacteria</taxon>
        <taxon>Pseudomonadati</taxon>
        <taxon>Pseudomonadota</taxon>
        <taxon>Betaproteobacteria</taxon>
        <taxon>Chitinivorax</taxon>
    </lineage>
</organism>
<reference evidence="1 2" key="1">
    <citation type="submission" date="2020-08" db="EMBL/GenBank/DDBJ databases">
        <title>Genomic Encyclopedia of Type Strains, Phase IV (KMG-IV): sequencing the most valuable type-strain genomes for metagenomic binning, comparative biology and taxonomic classification.</title>
        <authorList>
            <person name="Goeker M."/>
        </authorList>
    </citation>
    <scope>NUCLEOTIDE SEQUENCE [LARGE SCALE GENOMIC DNA]</scope>
    <source>
        <strain evidence="1 2">DSM 27165</strain>
    </source>
</reference>
<evidence type="ECO:0000313" key="2">
    <source>
        <dbReference type="Proteomes" id="UP000575898"/>
    </source>
</evidence>
<protein>
    <submittedName>
        <fullName evidence="1">Uncharacterized protein</fullName>
    </submittedName>
</protein>
<sequence length="48" mass="5062">MHEAGLGVVDTSLCGIDRRGLWAASLSGNTRFRVIGPACRAALTQSVF</sequence>
<accession>A0A840MNS5</accession>